<sequence length="51" mass="5841">MIVSLWVPAPRWSSYARRRIVLAFVLKIARIAAEYATRLKELKAAEPDPES</sequence>
<dbReference type="AlphaFoldDB" id="A0A499UUB3"/>
<evidence type="ECO:0000313" key="2">
    <source>
        <dbReference type="Proteomes" id="UP000463951"/>
    </source>
</evidence>
<organism evidence="1 2">
    <name type="scientific">Streptomyces antimycoticus</name>
    <dbReference type="NCBI Taxonomy" id="68175"/>
    <lineage>
        <taxon>Bacteria</taxon>
        <taxon>Bacillati</taxon>
        <taxon>Actinomycetota</taxon>
        <taxon>Actinomycetes</taxon>
        <taxon>Kitasatosporales</taxon>
        <taxon>Streptomycetaceae</taxon>
        <taxon>Streptomyces</taxon>
        <taxon>Streptomyces violaceusniger group</taxon>
    </lineage>
</organism>
<dbReference type="EMBL" id="AP019620">
    <property type="protein sequence ID" value="BBJ37467.1"/>
    <property type="molecule type" value="Genomic_DNA"/>
</dbReference>
<gene>
    <name evidence="1" type="ORF">SSPO_001850</name>
</gene>
<evidence type="ECO:0000313" key="1">
    <source>
        <dbReference type="EMBL" id="BBJ37467.1"/>
    </source>
</evidence>
<accession>A0A499UUB3</accession>
<name>A0A499UUB3_9ACTN</name>
<dbReference type="Proteomes" id="UP000463951">
    <property type="component" value="Chromosome"/>
</dbReference>
<protein>
    <submittedName>
        <fullName evidence="1">Uncharacterized protein</fullName>
    </submittedName>
</protein>
<proteinExistence type="predicted"/>
<reference evidence="1 2" key="1">
    <citation type="journal article" date="2020" name="Int. J. Syst. Evol. Microbiol.">
        <title>Reclassification of Streptomyces castelarensis and Streptomyces sporoclivatus as later heterotypic synonyms of Streptomyces antimycoticus.</title>
        <authorList>
            <person name="Komaki H."/>
            <person name="Tamura T."/>
        </authorList>
    </citation>
    <scope>NUCLEOTIDE SEQUENCE [LARGE SCALE GENOMIC DNA]</scope>
    <source>
        <strain evidence="1 2">NBRC 100767</strain>
    </source>
</reference>